<evidence type="ECO:0008006" key="3">
    <source>
        <dbReference type="Google" id="ProtNLM"/>
    </source>
</evidence>
<protein>
    <recommendedName>
        <fullName evidence="3">Ankyrin repeat-containing protein</fullName>
    </recommendedName>
</protein>
<dbReference type="InterPro" id="IPR036770">
    <property type="entry name" value="Ankyrin_rpt-contain_sf"/>
</dbReference>
<gene>
    <name evidence="2" type="ORF">TPC1_16886</name>
</gene>
<feature type="compositionally biased region" description="Basic and acidic residues" evidence="1">
    <location>
        <begin position="361"/>
        <end position="370"/>
    </location>
</feature>
<reference evidence="2" key="1">
    <citation type="submission" date="2015-07" db="EMBL/GenBank/DDBJ databases">
        <title>Adaptation to a free-living lifestyle via gene acquisitions in the diplomonad Trepomonas sp. PC1.</title>
        <authorList>
            <person name="Xu F."/>
            <person name="Jerlstrom-Hultqvist J."/>
            <person name="Kolisko M."/>
            <person name="Simpson A.G.B."/>
            <person name="Roger A.J."/>
            <person name="Svard S.G."/>
            <person name="Andersson J.O."/>
        </authorList>
    </citation>
    <scope>NUCLEOTIDE SEQUENCE</scope>
    <source>
        <strain evidence="2">PC1</strain>
    </source>
</reference>
<dbReference type="AlphaFoldDB" id="A0A146K3K6"/>
<organism evidence="2">
    <name type="scientific">Trepomonas sp. PC1</name>
    <dbReference type="NCBI Taxonomy" id="1076344"/>
    <lineage>
        <taxon>Eukaryota</taxon>
        <taxon>Metamonada</taxon>
        <taxon>Diplomonadida</taxon>
        <taxon>Hexamitidae</taxon>
        <taxon>Hexamitinae</taxon>
        <taxon>Trepomonas</taxon>
    </lineage>
</organism>
<feature type="compositionally biased region" description="Basic and acidic residues" evidence="1">
    <location>
        <begin position="295"/>
        <end position="353"/>
    </location>
</feature>
<feature type="non-terminal residue" evidence="2">
    <location>
        <position position="1"/>
    </location>
</feature>
<accession>A0A146K3K6</accession>
<feature type="region of interest" description="Disordered" evidence="1">
    <location>
        <begin position="295"/>
        <end position="385"/>
    </location>
</feature>
<dbReference type="SUPFAM" id="SSF48403">
    <property type="entry name" value="Ankyrin repeat"/>
    <property type="match status" value="1"/>
</dbReference>
<evidence type="ECO:0000313" key="2">
    <source>
        <dbReference type="EMBL" id="JAP91490.1"/>
    </source>
</evidence>
<sequence length="385" mass="44303">CFRQPTPEWFTAIVKDDIEFVKANVQKFQGKFEERQTDASASIIQGIAGIHYAALLGKMEIVKFLLPYEYSLQTKAAIQVKTPMIPNAKAFQVASGCDCLHLSLARGNFDIAKVILAHQPANETSIIGNTDDDGHSHLMILAYFPLVKESQELILKTQIVNEFPIFIEGRGFLQICSYMKRYPTLKLIFWLCEAYPQLVESFYVQLTAVHRGLTIFDFVQGDIDYTKCSSSTEDKEKVNTSLSKVLPQCIKFLQQDMKKFGAHLGEFFKFCKFEIPSFVQVYQWKDLYEETEPKQEKKIDVQEVKTDEKTEKVVPKKVEKEKSEQEEKSGEKEKPDEKSDEKPKEEPKKESKKDKKKKAKAEKEEPKEEPKEESEELKAPQTIDE</sequence>
<proteinExistence type="predicted"/>
<dbReference type="EMBL" id="GDID01005116">
    <property type="protein sequence ID" value="JAP91490.1"/>
    <property type="molecule type" value="Transcribed_RNA"/>
</dbReference>
<name>A0A146K3K6_9EUKA</name>
<dbReference type="Gene3D" id="1.25.40.20">
    <property type="entry name" value="Ankyrin repeat-containing domain"/>
    <property type="match status" value="1"/>
</dbReference>
<evidence type="ECO:0000256" key="1">
    <source>
        <dbReference type="SAM" id="MobiDB-lite"/>
    </source>
</evidence>